<evidence type="ECO:0000256" key="1">
    <source>
        <dbReference type="SAM" id="MobiDB-lite"/>
    </source>
</evidence>
<sequence>MNRFSSRHSLSEASPSTRPPPPGVHPSPRPHEAESFYLPQVTFLPFKTFYSVLSPMDYDNRHDPTHLGVSRSDPLILCGLDLSAANFFAAQENTKAQGWIPCWVLNYNAQAAQVLPTAAEPMHLDCMVPRAAVLPSHLNLEPGPAGARTMRQIRVPQRPSFKEGTQHITYDSIAARAMHTEGLPAAYIEMASTCSAGQKHGQASPSTTSSPRRQWDQAYEKTRKAKGKRGHGINLEPEQQSRFPTANVQAKYSVFVESLLLQLATIRDSIGRTEFTDEAIHQVKSRLAGYKAALSQHRSPWRVWLADPVWNLFQFFKSVSVPGGTTQAEFVELLLDLNGRTREQLSTGIQVSMLRSSSRAAKECLHNPEFVLDPDPELDPNLMHQRMPQFRSDTAHEPHPTSTRQLIGESTEYKLEAGSKWESSDSRIARYLETVDEPTRAAMRAEAAEFMLDPNVSYPRKKKQGQTEEQIRSQNIDLKKVIADLCPIDQHAFLEMAGLRSRFVGHERVSSRDSSPETSYTSITKRLADLDLSQAQIVWQDGFDTLQFYHAIREGKYTPAQIVQILLVPFPYDIPADPESQNKLVMRTTAVLIWLHYEQFIEGHEIADQIANMIWKLDLPGSGNEDADFPPAVAQLLRNLVGLKVIDVSRVIAQCCKQCREWQDSHEGTSETSLESSDAASDDDPNYSSRLGETRDDPTIKQLAQKSKQQHTSFYETSANLTSARLRRAVEAVRNLRRLTSSQENPDDEMIAVEDDSSWSNRAFDGGQMAVKLPENRSGVSIEH</sequence>
<reference evidence="2" key="1">
    <citation type="submission" date="2020-05" db="EMBL/GenBank/DDBJ databases">
        <title>Phylogenomic resolution of chytrid fungi.</title>
        <authorList>
            <person name="Stajich J.E."/>
            <person name="Amses K."/>
            <person name="Simmons R."/>
            <person name="Seto K."/>
            <person name="Myers J."/>
            <person name="Bonds A."/>
            <person name="Quandt C.A."/>
            <person name="Barry K."/>
            <person name="Liu P."/>
            <person name="Grigoriev I."/>
            <person name="Longcore J.E."/>
            <person name="James T.Y."/>
        </authorList>
    </citation>
    <scope>NUCLEOTIDE SEQUENCE</scope>
    <source>
        <strain evidence="2">JEL0379</strain>
    </source>
</reference>
<proteinExistence type="predicted"/>
<gene>
    <name evidence="2" type="ORF">HDU87_001015</name>
</gene>
<comment type="caution">
    <text evidence="2">The sequence shown here is derived from an EMBL/GenBank/DDBJ whole genome shotgun (WGS) entry which is preliminary data.</text>
</comment>
<feature type="region of interest" description="Disordered" evidence="1">
    <location>
        <begin position="759"/>
        <end position="784"/>
    </location>
</feature>
<feature type="region of interest" description="Disordered" evidence="1">
    <location>
        <begin position="1"/>
        <end position="31"/>
    </location>
</feature>
<accession>A0AAD5TMT8</accession>
<evidence type="ECO:0000313" key="3">
    <source>
        <dbReference type="Proteomes" id="UP001212152"/>
    </source>
</evidence>
<feature type="compositionally biased region" description="Polar residues" evidence="1">
    <location>
        <begin position="702"/>
        <end position="716"/>
    </location>
</feature>
<feature type="region of interest" description="Disordered" evidence="1">
    <location>
        <begin position="197"/>
        <end position="218"/>
    </location>
</feature>
<feature type="region of interest" description="Disordered" evidence="1">
    <location>
        <begin position="664"/>
        <end position="716"/>
    </location>
</feature>
<name>A0AAD5TMT8_9FUNG</name>
<dbReference type="Proteomes" id="UP001212152">
    <property type="component" value="Unassembled WGS sequence"/>
</dbReference>
<feature type="compositionally biased region" description="Polar residues" evidence="1">
    <location>
        <begin position="197"/>
        <end position="212"/>
    </location>
</feature>
<feature type="compositionally biased region" description="Low complexity" evidence="1">
    <location>
        <begin position="670"/>
        <end position="679"/>
    </location>
</feature>
<feature type="compositionally biased region" description="Pro residues" evidence="1">
    <location>
        <begin position="17"/>
        <end position="27"/>
    </location>
</feature>
<dbReference type="EMBL" id="JADGJQ010000012">
    <property type="protein sequence ID" value="KAJ3181409.1"/>
    <property type="molecule type" value="Genomic_DNA"/>
</dbReference>
<organism evidence="2 3">
    <name type="scientific">Geranomyces variabilis</name>
    <dbReference type="NCBI Taxonomy" id="109894"/>
    <lineage>
        <taxon>Eukaryota</taxon>
        <taxon>Fungi</taxon>
        <taxon>Fungi incertae sedis</taxon>
        <taxon>Chytridiomycota</taxon>
        <taxon>Chytridiomycota incertae sedis</taxon>
        <taxon>Chytridiomycetes</taxon>
        <taxon>Spizellomycetales</taxon>
        <taxon>Powellomycetaceae</taxon>
        <taxon>Geranomyces</taxon>
    </lineage>
</organism>
<dbReference type="AlphaFoldDB" id="A0AAD5TMT8"/>
<evidence type="ECO:0000313" key="2">
    <source>
        <dbReference type="EMBL" id="KAJ3181409.1"/>
    </source>
</evidence>
<keyword evidence="3" id="KW-1185">Reference proteome</keyword>
<protein>
    <submittedName>
        <fullName evidence="2">Uncharacterized protein</fullName>
    </submittedName>
</protein>